<feature type="region of interest" description="Disordered" evidence="8">
    <location>
        <begin position="542"/>
        <end position="567"/>
    </location>
</feature>
<name>A0A8K0HDE2_9ROSA</name>
<evidence type="ECO:0000256" key="1">
    <source>
        <dbReference type="ARBA" id="ARBA00004123"/>
    </source>
</evidence>
<gene>
    <name evidence="9" type="ORF">FNV43_RR06360</name>
</gene>
<dbReference type="InterPro" id="IPR044961">
    <property type="entry name" value="MS5/SDI1"/>
</dbReference>
<evidence type="ECO:0000256" key="7">
    <source>
        <dbReference type="PROSITE-ProRule" id="PRU00339"/>
    </source>
</evidence>
<dbReference type="PANTHER" id="PTHR36326">
    <property type="entry name" value="PROTEIN POLLENLESS 3-LIKE 2"/>
    <property type="match status" value="1"/>
</dbReference>
<feature type="region of interest" description="Disordered" evidence="8">
    <location>
        <begin position="1"/>
        <end position="25"/>
    </location>
</feature>
<keyword evidence="2" id="KW-0677">Repeat</keyword>
<dbReference type="Pfam" id="PF00515">
    <property type="entry name" value="TPR_1"/>
    <property type="match status" value="1"/>
</dbReference>
<keyword evidence="10" id="KW-1185">Reference proteome</keyword>
<proteinExistence type="inferred from homology"/>
<dbReference type="InterPro" id="IPR011990">
    <property type="entry name" value="TPR-like_helical_dom_sf"/>
</dbReference>
<reference evidence="9" key="1">
    <citation type="submission" date="2020-03" db="EMBL/GenBank/DDBJ databases">
        <title>A high-quality chromosome-level genome assembly of a woody plant with both climbing and erect habits, Rhamnella rubrinervis.</title>
        <authorList>
            <person name="Lu Z."/>
            <person name="Yang Y."/>
            <person name="Zhu X."/>
            <person name="Sun Y."/>
        </authorList>
    </citation>
    <scope>NUCLEOTIDE SEQUENCE</scope>
    <source>
        <strain evidence="9">BYM</strain>
        <tissue evidence="9">Leaf</tissue>
    </source>
</reference>
<feature type="compositionally biased region" description="Polar residues" evidence="8">
    <location>
        <begin position="1"/>
        <end position="11"/>
    </location>
</feature>
<keyword evidence="3 7" id="KW-0802">TPR repeat</keyword>
<protein>
    <submittedName>
        <fullName evidence="9">Uncharacterized protein</fullName>
    </submittedName>
</protein>
<dbReference type="InterPro" id="IPR019734">
    <property type="entry name" value="TPR_rpt"/>
</dbReference>
<keyword evidence="5" id="KW-0539">Nucleus</keyword>
<comment type="caution">
    <text evidence="9">The sequence shown here is derived from an EMBL/GenBank/DDBJ whole genome shotgun (WGS) entry which is preliminary data.</text>
</comment>
<dbReference type="AlphaFoldDB" id="A0A8K0HDE2"/>
<evidence type="ECO:0000313" key="10">
    <source>
        <dbReference type="Proteomes" id="UP000796880"/>
    </source>
</evidence>
<evidence type="ECO:0000256" key="6">
    <source>
        <dbReference type="ARBA" id="ARBA00025750"/>
    </source>
</evidence>
<dbReference type="EMBL" id="VOIH02000003">
    <property type="protein sequence ID" value="KAF3450280.1"/>
    <property type="molecule type" value="Genomic_DNA"/>
</dbReference>
<dbReference type="Proteomes" id="UP000796880">
    <property type="component" value="Unassembled WGS sequence"/>
</dbReference>
<accession>A0A8K0HDE2</accession>
<dbReference type="SUPFAM" id="SSF48452">
    <property type="entry name" value="TPR-like"/>
    <property type="match status" value="1"/>
</dbReference>
<dbReference type="GO" id="GO:0005634">
    <property type="term" value="C:nucleus"/>
    <property type="evidence" value="ECO:0007669"/>
    <property type="project" value="UniProtKB-SubCell"/>
</dbReference>
<dbReference type="PANTHER" id="PTHR36326:SF4">
    <property type="entry name" value="PROTEIN POLLENLESS 3-LIKE 1"/>
    <property type="match status" value="1"/>
</dbReference>
<evidence type="ECO:0000256" key="5">
    <source>
        <dbReference type="ARBA" id="ARBA00023242"/>
    </source>
</evidence>
<sequence>MWKNNKTQPMGFSTPPPPSSKLRSIRPPVTAMSERKIRSPAANCDLFHVIHKVPAGDSPYVRAKQVQLIEKDPSRAISLFWSAINAGDRVDSALKDMAVVMKQLNRADEAIEAIRSFRHLCPYDSQESIDNVLVELYKRAGRTEEEIEMLQSKLKHIDEVLAFGGRKTKTARSQGKKVHITIEQEKSRILGNLAWAYLQQNNYKIAEEHYRKALLLEPDENKQCNLAICLMHTNRLKEAKSLLQAVKASTGNKPMDESYVKSYERAHQMLTEIEQQSLLKPIGKYEDGRKGVSRSLVFPSNRNLKEDNTFINGGPRRWEDGREETLQVVTGQHTECHCAHHYESKENVHGQENKNLRWLSSRVGSTSKYSQPSMSVSKWKQHRYEDSDESRSQFLVMKQNWVDTVETEASPLFRNLESSFPAFPSEDSRRRLCGDIAHGKGDAVAQPVSPPGSWRNGGYPQIKGRLETASELVLNGNWRKSCSTWENSDVKKSSGRHTNLKVNFTVEPAKLVDDTTALEASNYGESDQINCSVDNSPCKADNNHYQVTEDSHPTQDSSLSSKRKSWADMVEEEEGLLTGPEYLDGWTSEEEFNDENLNSNIIGESPRLQTQMKI</sequence>
<comment type="similarity">
    <text evidence="6">Belongs to the MS5 protein family.</text>
</comment>
<dbReference type="SMART" id="SM00028">
    <property type="entry name" value="TPR"/>
    <property type="match status" value="1"/>
</dbReference>
<comment type="subcellular location">
    <subcellularLocation>
        <location evidence="1">Nucleus</location>
    </subcellularLocation>
</comment>
<dbReference type="OrthoDB" id="1620277at2759"/>
<evidence type="ECO:0000313" key="9">
    <source>
        <dbReference type="EMBL" id="KAF3450280.1"/>
    </source>
</evidence>
<organism evidence="9 10">
    <name type="scientific">Rhamnella rubrinervis</name>
    <dbReference type="NCBI Taxonomy" id="2594499"/>
    <lineage>
        <taxon>Eukaryota</taxon>
        <taxon>Viridiplantae</taxon>
        <taxon>Streptophyta</taxon>
        <taxon>Embryophyta</taxon>
        <taxon>Tracheophyta</taxon>
        <taxon>Spermatophyta</taxon>
        <taxon>Magnoliopsida</taxon>
        <taxon>eudicotyledons</taxon>
        <taxon>Gunneridae</taxon>
        <taxon>Pentapetalae</taxon>
        <taxon>rosids</taxon>
        <taxon>fabids</taxon>
        <taxon>Rosales</taxon>
        <taxon>Rhamnaceae</taxon>
        <taxon>rhamnoid group</taxon>
        <taxon>Rhamneae</taxon>
        <taxon>Rhamnella</taxon>
    </lineage>
</organism>
<dbReference type="Gene3D" id="1.25.40.10">
    <property type="entry name" value="Tetratricopeptide repeat domain"/>
    <property type="match status" value="2"/>
</dbReference>
<evidence type="ECO:0000256" key="8">
    <source>
        <dbReference type="SAM" id="MobiDB-lite"/>
    </source>
</evidence>
<dbReference type="PROSITE" id="PS50005">
    <property type="entry name" value="TPR"/>
    <property type="match status" value="1"/>
</dbReference>
<feature type="repeat" description="TPR" evidence="7">
    <location>
        <begin position="187"/>
        <end position="220"/>
    </location>
</feature>
<evidence type="ECO:0000256" key="2">
    <source>
        <dbReference type="ARBA" id="ARBA00022737"/>
    </source>
</evidence>
<evidence type="ECO:0000256" key="3">
    <source>
        <dbReference type="ARBA" id="ARBA00022803"/>
    </source>
</evidence>
<evidence type="ECO:0000256" key="4">
    <source>
        <dbReference type="ARBA" id="ARBA00023054"/>
    </source>
</evidence>
<keyword evidence="4" id="KW-0175">Coiled coil</keyword>